<dbReference type="InterPro" id="IPR011009">
    <property type="entry name" value="Kinase-like_dom_sf"/>
</dbReference>
<name>A0A2T2X300_9FIRM</name>
<dbReference type="Gene3D" id="3.90.1200.10">
    <property type="match status" value="1"/>
</dbReference>
<evidence type="ECO:0000313" key="2">
    <source>
        <dbReference type="EMBL" id="PSR28883.1"/>
    </source>
</evidence>
<evidence type="ECO:0000313" key="3">
    <source>
        <dbReference type="Proteomes" id="UP000242699"/>
    </source>
</evidence>
<dbReference type="PANTHER" id="PTHR21310:SF15">
    <property type="entry name" value="AMINOGLYCOSIDE PHOSPHOTRANSFERASE DOMAIN-CONTAINING PROTEIN"/>
    <property type="match status" value="1"/>
</dbReference>
<sequence length="281" mass="32676">MKQELWGLRTMSMVEHYINNMFGDIFIGKIHLLAEGWDYWSYLSESNYVIRVPKNPRAQTHLQFEMAKLPLLTLPLTVPRYIRTFGRVGIYPVIPGESADLGRIPGDDMVARLAQFLEALHRETHLSPQTRTIRGPKRWLKRFRRLHDEVADKVYPLLRVKEQRRCRQRFQDLFHALDSVPWSCTLIHGDLSLEHILIDQGEIAGVIDFGDMSAGDPAYDLSGISPRWEKGRLEDYATRLDPWGRRHLYRWAAPLHDILYGLDEGNVESVEQALEKFRKGS</sequence>
<dbReference type="Gene3D" id="3.30.200.20">
    <property type="entry name" value="Phosphorylase Kinase, domain 1"/>
    <property type="match status" value="1"/>
</dbReference>
<proteinExistence type="predicted"/>
<comment type="caution">
    <text evidence="2">The sequence shown here is derived from an EMBL/GenBank/DDBJ whole genome shotgun (WGS) entry which is preliminary data.</text>
</comment>
<accession>A0A2T2X300</accession>
<dbReference type="InterPro" id="IPR051678">
    <property type="entry name" value="AGP_Transferase"/>
</dbReference>
<dbReference type="InterPro" id="IPR002575">
    <property type="entry name" value="Aminoglycoside_PTrfase"/>
</dbReference>
<protein>
    <recommendedName>
        <fullName evidence="1">Aminoglycoside phosphotransferase domain-containing protein</fullName>
    </recommendedName>
</protein>
<dbReference type="EMBL" id="PXYT01000018">
    <property type="protein sequence ID" value="PSR28883.1"/>
    <property type="molecule type" value="Genomic_DNA"/>
</dbReference>
<dbReference type="Proteomes" id="UP000242699">
    <property type="component" value="Unassembled WGS sequence"/>
</dbReference>
<dbReference type="Pfam" id="PF01636">
    <property type="entry name" value="APH"/>
    <property type="match status" value="1"/>
</dbReference>
<feature type="domain" description="Aminoglycoside phosphotransferase" evidence="1">
    <location>
        <begin position="34"/>
        <end position="236"/>
    </location>
</feature>
<dbReference type="PANTHER" id="PTHR21310">
    <property type="entry name" value="AMINOGLYCOSIDE PHOSPHOTRANSFERASE-RELATED-RELATED"/>
    <property type="match status" value="1"/>
</dbReference>
<gene>
    <name evidence="2" type="ORF">C7B43_09380</name>
</gene>
<dbReference type="SUPFAM" id="SSF56112">
    <property type="entry name" value="Protein kinase-like (PK-like)"/>
    <property type="match status" value="1"/>
</dbReference>
<dbReference type="AlphaFoldDB" id="A0A2T2X300"/>
<organism evidence="2 3">
    <name type="scientific">Sulfobacillus benefaciens</name>
    <dbReference type="NCBI Taxonomy" id="453960"/>
    <lineage>
        <taxon>Bacteria</taxon>
        <taxon>Bacillati</taxon>
        <taxon>Bacillota</taxon>
        <taxon>Clostridia</taxon>
        <taxon>Eubacteriales</taxon>
        <taxon>Clostridiales Family XVII. Incertae Sedis</taxon>
        <taxon>Sulfobacillus</taxon>
    </lineage>
</organism>
<reference evidence="2 3" key="1">
    <citation type="journal article" date="2014" name="BMC Genomics">
        <title>Comparison of environmental and isolate Sulfobacillus genomes reveals diverse carbon, sulfur, nitrogen, and hydrogen metabolisms.</title>
        <authorList>
            <person name="Justice N.B."/>
            <person name="Norman A."/>
            <person name="Brown C.T."/>
            <person name="Singh A."/>
            <person name="Thomas B.C."/>
            <person name="Banfield J.F."/>
        </authorList>
    </citation>
    <scope>NUCLEOTIDE SEQUENCE [LARGE SCALE GENOMIC DNA]</scope>
    <source>
        <strain evidence="2">AMDSBA1</strain>
    </source>
</reference>
<evidence type="ECO:0000259" key="1">
    <source>
        <dbReference type="Pfam" id="PF01636"/>
    </source>
</evidence>